<name>A0AAD8Y1F9_9STRA</name>
<dbReference type="EMBL" id="JATAAI010000026">
    <property type="protein sequence ID" value="KAK1737272.1"/>
    <property type="molecule type" value="Genomic_DNA"/>
</dbReference>
<evidence type="ECO:0000256" key="1">
    <source>
        <dbReference type="SAM" id="MobiDB-lite"/>
    </source>
</evidence>
<keyword evidence="4" id="KW-1185">Reference proteome</keyword>
<comment type="caution">
    <text evidence="3">The sequence shown here is derived from an EMBL/GenBank/DDBJ whole genome shotgun (WGS) entry which is preliminary data.</text>
</comment>
<evidence type="ECO:0000256" key="2">
    <source>
        <dbReference type="SAM" id="SignalP"/>
    </source>
</evidence>
<accession>A0AAD8Y1F9</accession>
<sequence length="202" mass="21194">MKLASTPTLVLVLNLSASMASNQHLRVRQLTNTTDAANSTVSPAPAPTVSPAPTTSEPTTWEPTTWETYVPTTNSTTVTYAPTANVTVSPAPTTSEPTAAPEPTSYPTVEPCSTLVAIGYYDDYSWSELPDCVQEAAGVFRYNQNKWDSSNTSGNGNETLNIGASLPTSSAVCLAANDSASMACLSSMSANIVLTSAYIQEN</sequence>
<evidence type="ECO:0008006" key="5">
    <source>
        <dbReference type="Google" id="ProtNLM"/>
    </source>
</evidence>
<protein>
    <recommendedName>
        <fullName evidence="5">Subtilisin</fullName>
    </recommendedName>
</protein>
<evidence type="ECO:0000313" key="3">
    <source>
        <dbReference type="EMBL" id="KAK1737272.1"/>
    </source>
</evidence>
<gene>
    <name evidence="3" type="ORF">QTG54_012139</name>
</gene>
<keyword evidence="2" id="KW-0732">Signal</keyword>
<feature type="signal peptide" evidence="2">
    <location>
        <begin position="1"/>
        <end position="20"/>
    </location>
</feature>
<organism evidence="3 4">
    <name type="scientific">Skeletonema marinoi</name>
    <dbReference type="NCBI Taxonomy" id="267567"/>
    <lineage>
        <taxon>Eukaryota</taxon>
        <taxon>Sar</taxon>
        <taxon>Stramenopiles</taxon>
        <taxon>Ochrophyta</taxon>
        <taxon>Bacillariophyta</taxon>
        <taxon>Coscinodiscophyceae</taxon>
        <taxon>Thalassiosirophycidae</taxon>
        <taxon>Thalassiosirales</taxon>
        <taxon>Skeletonemataceae</taxon>
        <taxon>Skeletonema</taxon>
        <taxon>Skeletonema marinoi-dohrnii complex</taxon>
    </lineage>
</organism>
<feature type="region of interest" description="Disordered" evidence="1">
    <location>
        <begin position="84"/>
        <end position="106"/>
    </location>
</feature>
<feature type="chain" id="PRO_5041910522" description="Subtilisin" evidence="2">
    <location>
        <begin position="21"/>
        <end position="202"/>
    </location>
</feature>
<dbReference type="Proteomes" id="UP001224775">
    <property type="component" value="Unassembled WGS sequence"/>
</dbReference>
<evidence type="ECO:0000313" key="4">
    <source>
        <dbReference type="Proteomes" id="UP001224775"/>
    </source>
</evidence>
<feature type="compositionally biased region" description="Low complexity" evidence="1">
    <location>
        <begin position="51"/>
        <end position="65"/>
    </location>
</feature>
<proteinExistence type="predicted"/>
<feature type="region of interest" description="Disordered" evidence="1">
    <location>
        <begin position="34"/>
        <end position="65"/>
    </location>
</feature>
<reference evidence="3" key="1">
    <citation type="submission" date="2023-06" db="EMBL/GenBank/DDBJ databases">
        <title>Survivors Of The Sea: Transcriptome response of Skeletonema marinoi to long-term dormancy.</title>
        <authorList>
            <person name="Pinder M.I.M."/>
            <person name="Kourtchenko O."/>
            <person name="Robertson E.K."/>
            <person name="Larsson T."/>
            <person name="Maumus F."/>
            <person name="Osuna-Cruz C.M."/>
            <person name="Vancaester E."/>
            <person name="Stenow R."/>
            <person name="Vandepoele K."/>
            <person name="Ploug H."/>
            <person name="Bruchert V."/>
            <person name="Godhe A."/>
            <person name="Topel M."/>
        </authorList>
    </citation>
    <scope>NUCLEOTIDE SEQUENCE</scope>
    <source>
        <strain evidence="3">R05AC</strain>
    </source>
</reference>
<feature type="compositionally biased region" description="Low complexity" evidence="1">
    <location>
        <begin position="84"/>
        <end position="105"/>
    </location>
</feature>
<dbReference type="AlphaFoldDB" id="A0AAD8Y1F9"/>